<sequence>MIKKARLDDIMEETENEEINSFSMVNWGETVNYGCCQNRPSDSLFPGLVDDVALNCLALACRSDYASLSCINKRFHKLIKSGYLYGLRKQLGVAEHWVYLVCDPRGWEAFDTMRNKWMTLPKIPCDECFNHADKESLAVGSELLVFGRELFDFAIWKYSLVHRGWMKCEGMNHPRCLFGSGSLGSIAIVAGGSDKNGKVLNSAELYDSTLGKWNMLPKMNSPRRLCSGFFMDGKFYVIGGMSSPTESLTCGEEFDFERGEWRKIEGMYPNVNRAAQAPPLVAVVDNQLYAVEYVTNMVKKYDKVKNTWDVLGRLPVRADSSNGWGLAFKACGDKLLVVGGQRGPEGEAIVLNSWCPKSGVNNGTLDWKVLGVKEHVGVFVYNCAVMGC</sequence>
<protein>
    <submittedName>
        <fullName evidence="1">Uncharacterized protein</fullName>
    </submittedName>
</protein>
<gene>
    <name evidence="1" type="ORF">Patl1_30711</name>
</gene>
<accession>A0ACC1AFV9</accession>
<organism evidence="1 2">
    <name type="scientific">Pistacia atlantica</name>
    <dbReference type="NCBI Taxonomy" id="434234"/>
    <lineage>
        <taxon>Eukaryota</taxon>
        <taxon>Viridiplantae</taxon>
        <taxon>Streptophyta</taxon>
        <taxon>Embryophyta</taxon>
        <taxon>Tracheophyta</taxon>
        <taxon>Spermatophyta</taxon>
        <taxon>Magnoliopsida</taxon>
        <taxon>eudicotyledons</taxon>
        <taxon>Gunneridae</taxon>
        <taxon>Pentapetalae</taxon>
        <taxon>rosids</taxon>
        <taxon>malvids</taxon>
        <taxon>Sapindales</taxon>
        <taxon>Anacardiaceae</taxon>
        <taxon>Pistacia</taxon>
    </lineage>
</organism>
<reference evidence="2" key="1">
    <citation type="journal article" date="2023" name="G3 (Bethesda)">
        <title>Genome assembly and association tests identify interacting loci associated with vigor, precocity, and sex in interspecific pistachio rootstocks.</title>
        <authorList>
            <person name="Palmer W."/>
            <person name="Jacygrad E."/>
            <person name="Sagayaradj S."/>
            <person name="Cavanaugh K."/>
            <person name="Han R."/>
            <person name="Bertier L."/>
            <person name="Beede B."/>
            <person name="Kafkas S."/>
            <person name="Golino D."/>
            <person name="Preece J."/>
            <person name="Michelmore R."/>
        </authorList>
    </citation>
    <scope>NUCLEOTIDE SEQUENCE [LARGE SCALE GENOMIC DNA]</scope>
</reference>
<keyword evidence="2" id="KW-1185">Reference proteome</keyword>
<comment type="caution">
    <text evidence="1">The sequence shown here is derived from an EMBL/GenBank/DDBJ whole genome shotgun (WGS) entry which is preliminary data.</text>
</comment>
<name>A0ACC1AFV9_9ROSI</name>
<proteinExistence type="predicted"/>
<dbReference type="EMBL" id="CM047907">
    <property type="protein sequence ID" value="KAJ0084898.1"/>
    <property type="molecule type" value="Genomic_DNA"/>
</dbReference>
<evidence type="ECO:0000313" key="1">
    <source>
        <dbReference type="EMBL" id="KAJ0084898.1"/>
    </source>
</evidence>
<dbReference type="Proteomes" id="UP001164250">
    <property type="component" value="Chromosome 11"/>
</dbReference>
<evidence type="ECO:0000313" key="2">
    <source>
        <dbReference type="Proteomes" id="UP001164250"/>
    </source>
</evidence>